<gene>
    <name evidence="2" type="ORF">MAGMO_0275</name>
</gene>
<feature type="compositionally biased region" description="Polar residues" evidence="1">
    <location>
        <begin position="42"/>
        <end position="59"/>
    </location>
</feature>
<evidence type="ECO:0000313" key="2">
    <source>
        <dbReference type="EMBL" id="CRH04488.1"/>
    </source>
</evidence>
<name>A0A1S7LD69_MAGMO</name>
<dbReference type="EMBL" id="LO017727">
    <property type="protein sequence ID" value="CRH04488.1"/>
    <property type="molecule type" value="Genomic_DNA"/>
</dbReference>
<accession>A0A1S7LD69</accession>
<reference evidence="2" key="1">
    <citation type="submission" date="2015-04" db="EMBL/GenBank/DDBJ databases">
        <authorList>
            <person name="Syromyatnikov M.Y."/>
            <person name="Popov V.N."/>
        </authorList>
    </citation>
    <scope>NUCLEOTIDE SEQUENCE</scope>
    <source>
        <strain evidence="2">MO-1</strain>
    </source>
</reference>
<evidence type="ECO:0000256" key="1">
    <source>
        <dbReference type="SAM" id="MobiDB-lite"/>
    </source>
</evidence>
<feature type="region of interest" description="Disordered" evidence="1">
    <location>
        <begin position="42"/>
        <end position="66"/>
    </location>
</feature>
<protein>
    <submittedName>
        <fullName evidence="2">Uncharacterized protein</fullName>
    </submittedName>
</protein>
<organism evidence="2">
    <name type="scientific">Magnetococcus massalia (strain MO-1)</name>
    <dbReference type="NCBI Taxonomy" id="451514"/>
    <lineage>
        <taxon>Bacteria</taxon>
        <taxon>Pseudomonadati</taxon>
        <taxon>Pseudomonadota</taxon>
        <taxon>Magnetococcia</taxon>
        <taxon>Magnetococcales</taxon>
        <taxon>Magnetococcaceae</taxon>
        <taxon>Magnetococcus</taxon>
    </lineage>
</organism>
<sequence length="130" mass="14520">MFVSKNSKESREVVALWKKLDGERQKMLLSYGEFLLSQQAEGASETSSGAQQVAASPQQPLKLEKPENESAVLALKRLKRSYPMIEADMGLLDDASKLVMERVMGGQDAEIIPRMEALFAARYAAWLEQQ</sequence>
<dbReference type="AlphaFoldDB" id="A0A1S7LD69"/>
<proteinExistence type="predicted"/>